<dbReference type="EMBL" id="HBGB01031663">
    <property type="protein sequence ID" value="CAD9063546.1"/>
    <property type="molecule type" value="Transcribed_RNA"/>
</dbReference>
<reference evidence="1" key="1">
    <citation type="submission" date="2021-01" db="EMBL/GenBank/DDBJ databases">
        <authorList>
            <person name="Corre E."/>
            <person name="Pelletier E."/>
            <person name="Niang G."/>
            <person name="Scheremetjew M."/>
            <person name="Finn R."/>
            <person name="Kale V."/>
            <person name="Holt S."/>
            <person name="Cochrane G."/>
            <person name="Meng A."/>
            <person name="Brown T."/>
            <person name="Cohen L."/>
        </authorList>
    </citation>
    <scope>NUCLEOTIDE SEQUENCE</scope>
    <source>
        <strain evidence="1">CCMP3346</strain>
    </source>
</reference>
<organism evidence="1">
    <name type="scientific">Vitrella brassicaformis</name>
    <dbReference type="NCBI Taxonomy" id="1169539"/>
    <lineage>
        <taxon>Eukaryota</taxon>
        <taxon>Sar</taxon>
        <taxon>Alveolata</taxon>
        <taxon>Colpodellida</taxon>
        <taxon>Vitrellaceae</taxon>
        <taxon>Vitrella</taxon>
    </lineage>
</organism>
<proteinExistence type="predicted"/>
<evidence type="ECO:0000313" key="1">
    <source>
        <dbReference type="EMBL" id="CAD9063546.1"/>
    </source>
</evidence>
<dbReference type="AlphaFoldDB" id="A0A7S1P762"/>
<protein>
    <submittedName>
        <fullName evidence="1">Uncharacterized protein</fullName>
    </submittedName>
</protein>
<gene>
    <name evidence="1" type="ORF">VBRA1451_LOCUS18616</name>
</gene>
<accession>A0A7S1P762</accession>
<sequence>MAMANSRLKNMRLQGNPVCQMNGFLYREHSEDFQRFVDRVRPCLGSLLPIVPLLPPGGGSEEEVIDEFGSFQECIPACQQAADAFMALADKNHLLCWESEGVSELLTGLGLTFERFVDLILQARFTDPDMYDTLDVYRPQGQVQEHIGRTCGDFTTIAKLFTDGVTNCRRCDYPS</sequence>
<name>A0A7S1P762_9ALVE</name>